<evidence type="ECO:0000313" key="2">
    <source>
        <dbReference type="Proteomes" id="UP000034681"/>
    </source>
</evidence>
<proteinExistence type="predicted"/>
<sequence length="67" mass="7739">MTAHVQRCLTAQEQAIAHWQAEVDQIVARLYGLTDAERALIEELQGKEAFFANELRQSWMLLQLQII</sequence>
<protein>
    <submittedName>
        <fullName evidence="1">Uncharacterized protein</fullName>
    </submittedName>
</protein>
<dbReference type="STRING" id="317619.GCA_000332315_04258"/>
<evidence type="ECO:0000313" key="1">
    <source>
        <dbReference type="EMBL" id="KKI99445.1"/>
    </source>
</evidence>
<organism evidence="1 2">
    <name type="scientific">Prochlorothrix hollandica PCC 9006 = CALU 1027</name>
    <dbReference type="NCBI Taxonomy" id="317619"/>
    <lineage>
        <taxon>Bacteria</taxon>
        <taxon>Bacillati</taxon>
        <taxon>Cyanobacteriota</taxon>
        <taxon>Cyanophyceae</taxon>
        <taxon>Prochlorotrichales</taxon>
        <taxon>Prochlorotrichaceae</taxon>
        <taxon>Prochlorothrix</taxon>
    </lineage>
</organism>
<name>A0A0M2PSE8_PROHO</name>
<dbReference type="Proteomes" id="UP000034681">
    <property type="component" value="Unassembled WGS sequence"/>
</dbReference>
<accession>A0A0M2PSE8</accession>
<keyword evidence="2" id="KW-1185">Reference proteome</keyword>
<gene>
    <name evidence="1" type="ORF">PROH_12620</name>
</gene>
<dbReference type="RefSeq" id="WP_016925717.1">
    <property type="nucleotide sequence ID" value="NZ_KB235942.1"/>
</dbReference>
<comment type="caution">
    <text evidence="1">The sequence shown here is derived from an EMBL/GenBank/DDBJ whole genome shotgun (WGS) entry which is preliminary data.</text>
</comment>
<dbReference type="AlphaFoldDB" id="A0A0M2PSE8"/>
<reference evidence="1" key="1">
    <citation type="submission" date="2012-04" db="EMBL/GenBank/DDBJ databases">
        <authorList>
            <person name="Borisov I.G."/>
            <person name="Ivanikova N.V."/>
            <person name="Pinevich A.V."/>
        </authorList>
    </citation>
    <scope>NUCLEOTIDE SEQUENCE</scope>
    <source>
        <strain evidence="1">CALU 1027</strain>
    </source>
</reference>
<dbReference type="OrthoDB" id="564694at2"/>
<dbReference type="EMBL" id="AJTX02000005">
    <property type="protein sequence ID" value="KKI99445.1"/>
    <property type="molecule type" value="Genomic_DNA"/>
</dbReference>